<evidence type="ECO:0000256" key="2">
    <source>
        <dbReference type="ARBA" id="ARBA00022737"/>
    </source>
</evidence>
<evidence type="ECO:0000256" key="3">
    <source>
        <dbReference type="ARBA" id="ARBA00022837"/>
    </source>
</evidence>
<feature type="domain" description="Cadherin" evidence="6">
    <location>
        <begin position="172"/>
        <end position="298"/>
    </location>
</feature>
<keyword evidence="2" id="KW-0677">Repeat</keyword>
<comment type="subcellular location">
    <subcellularLocation>
        <location evidence="1">Membrane</location>
    </subcellularLocation>
</comment>
<feature type="domain" description="Cadherin" evidence="6">
    <location>
        <begin position="328"/>
        <end position="386"/>
    </location>
</feature>
<protein>
    <recommendedName>
        <fullName evidence="6">Cadherin domain-containing protein</fullName>
    </recommendedName>
</protein>
<dbReference type="CDD" id="cd11304">
    <property type="entry name" value="Cadherin_repeat"/>
    <property type="match status" value="2"/>
</dbReference>
<dbReference type="GO" id="GO:0005509">
    <property type="term" value="F:calcium ion binding"/>
    <property type="evidence" value="ECO:0007669"/>
    <property type="project" value="UniProtKB-UniRule"/>
</dbReference>
<keyword evidence="3 5" id="KW-0106">Calcium</keyword>
<dbReference type="EMBL" id="OA566336">
    <property type="protein sequence ID" value="CAD7198727.1"/>
    <property type="molecule type" value="Genomic_DNA"/>
</dbReference>
<evidence type="ECO:0000259" key="6">
    <source>
        <dbReference type="PROSITE" id="PS50268"/>
    </source>
</evidence>
<dbReference type="InterPro" id="IPR015919">
    <property type="entry name" value="Cadherin-like_sf"/>
</dbReference>
<organism evidence="7">
    <name type="scientific">Timema douglasi</name>
    <name type="common">Walking stick</name>
    <dbReference type="NCBI Taxonomy" id="61478"/>
    <lineage>
        <taxon>Eukaryota</taxon>
        <taxon>Metazoa</taxon>
        <taxon>Ecdysozoa</taxon>
        <taxon>Arthropoda</taxon>
        <taxon>Hexapoda</taxon>
        <taxon>Insecta</taxon>
        <taxon>Pterygota</taxon>
        <taxon>Neoptera</taxon>
        <taxon>Polyneoptera</taxon>
        <taxon>Phasmatodea</taxon>
        <taxon>Timematodea</taxon>
        <taxon>Timematoidea</taxon>
        <taxon>Timematidae</taxon>
        <taxon>Timema</taxon>
    </lineage>
</organism>
<feature type="domain" description="Cadherin" evidence="6">
    <location>
        <begin position="145"/>
        <end position="171"/>
    </location>
</feature>
<dbReference type="InterPro" id="IPR002126">
    <property type="entry name" value="Cadherin-like_dom"/>
</dbReference>
<dbReference type="PROSITE" id="PS00232">
    <property type="entry name" value="CADHERIN_1"/>
    <property type="match status" value="1"/>
</dbReference>
<keyword evidence="4" id="KW-0472">Membrane</keyword>
<name>A0A7R8Z8W9_TIMDO</name>
<dbReference type="Pfam" id="PF00028">
    <property type="entry name" value="Cadherin"/>
    <property type="match status" value="1"/>
</dbReference>
<accession>A0A7R8Z8W9</accession>
<dbReference type="PANTHER" id="PTHR24027">
    <property type="entry name" value="CADHERIN-23"/>
    <property type="match status" value="1"/>
</dbReference>
<dbReference type="AlphaFoldDB" id="A0A7R8Z8W9"/>
<dbReference type="SMART" id="SM00112">
    <property type="entry name" value="CA"/>
    <property type="match status" value="1"/>
</dbReference>
<dbReference type="InterPro" id="IPR039808">
    <property type="entry name" value="Cadherin"/>
</dbReference>
<evidence type="ECO:0000256" key="5">
    <source>
        <dbReference type="PROSITE-ProRule" id="PRU00043"/>
    </source>
</evidence>
<evidence type="ECO:0000256" key="1">
    <source>
        <dbReference type="ARBA" id="ARBA00004370"/>
    </source>
</evidence>
<dbReference type="GO" id="GO:0016342">
    <property type="term" value="C:catenin complex"/>
    <property type="evidence" value="ECO:0007669"/>
    <property type="project" value="TreeGrafter"/>
</dbReference>
<gene>
    <name evidence="7" type="ORF">TDIB3V08_LOCUS5005</name>
</gene>
<dbReference type="GO" id="GO:0045296">
    <property type="term" value="F:cadherin binding"/>
    <property type="evidence" value="ECO:0007669"/>
    <property type="project" value="TreeGrafter"/>
</dbReference>
<dbReference type="SUPFAM" id="SSF49313">
    <property type="entry name" value="Cadherin-like"/>
    <property type="match status" value="2"/>
</dbReference>
<proteinExistence type="predicted"/>
<reference evidence="7" key="1">
    <citation type="submission" date="2020-11" db="EMBL/GenBank/DDBJ databases">
        <authorList>
            <person name="Tran Van P."/>
        </authorList>
    </citation>
    <scope>NUCLEOTIDE SEQUENCE</scope>
</reference>
<dbReference type="GO" id="GO:0016477">
    <property type="term" value="P:cell migration"/>
    <property type="evidence" value="ECO:0007669"/>
    <property type="project" value="TreeGrafter"/>
</dbReference>
<evidence type="ECO:0000313" key="7">
    <source>
        <dbReference type="EMBL" id="CAD7198727.1"/>
    </source>
</evidence>
<dbReference type="PRINTS" id="PR00205">
    <property type="entry name" value="CADHERIN"/>
</dbReference>
<sequence length="389" mass="43812">MKVFIRADDAGLLATRTTCCGPRRRDYLAGVDDVTHLKQLASRLVACFCSDKSRDTRHSRDPNPPGYMVSFRLSRGEVLQIEVHPRNNLTLQPVDKVEDKTSATSHTWTRASRIVSVRLAQSLENLVDSDNPQNVLKFRLVCDYDDGEDMISSYLSVTVYVEDINDHSPEFQNAPYHITVDELTPVGLTIFRGIHAVDRDKPNTPNSDVHYSIVEGNERGKFALESSHRAALVVRRALDYDAGDVDFELTVMASLRTPVIGCLFVWCAVQQDRGSPPRNSSTNIRVSVLDNDDLSPKFARDVYKTSVTEFYPVTGARVHQELRFDPPLLAFDQDLAIATPVRYDLIAGNDRHLFSIDPRNGSIFLEQELDLDQERTLPGNTFVLQVRGY</sequence>
<dbReference type="InterPro" id="IPR020894">
    <property type="entry name" value="Cadherin_CS"/>
</dbReference>
<dbReference type="GO" id="GO:0008013">
    <property type="term" value="F:beta-catenin binding"/>
    <property type="evidence" value="ECO:0007669"/>
    <property type="project" value="TreeGrafter"/>
</dbReference>
<dbReference type="PANTHER" id="PTHR24027:SF438">
    <property type="entry name" value="CADHERIN 23"/>
    <property type="match status" value="1"/>
</dbReference>
<dbReference type="GO" id="GO:0007156">
    <property type="term" value="P:homophilic cell adhesion via plasma membrane adhesion molecules"/>
    <property type="evidence" value="ECO:0007669"/>
    <property type="project" value="InterPro"/>
</dbReference>
<dbReference type="Gene3D" id="2.60.40.60">
    <property type="entry name" value="Cadherins"/>
    <property type="match status" value="3"/>
</dbReference>
<evidence type="ECO:0000256" key="4">
    <source>
        <dbReference type="ARBA" id="ARBA00023136"/>
    </source>
</evidence>
<dbReference type="PROSITE" id="PS50268">
    <property type="entry name" value="CADHERIN_2"/>
    <property type="match status" value="3"/>
</dbReference>